<accession>A0A412MAL6</accession>
<dbReference type="RefSeq" id="WP_021739114.1">
    <property type="nucleotide sequence ID" value="NZ_QRWH01000019.1"/>
</dbReference>
<reference evidence="1 2" key="1">
    <citation type="submission" date="2018-08" db="EMBL/GenBank/DDBJ databases">
        <title>A genome reference for cultivated species of the human gut microbiota.</title>
        <authorList>
            <person name="Zou Y."/>
            <person name="Xue W."/>
            <person name="Luo G."/>
        </authorList>
    </citation>
    <scope>NUCLEOTIDE SEQUENCE [LARGE SCALE GENOMIC DNA]</scope>
    <source>
        <strain evidence="1 2">AF19-4AC</strain>
    </source>
</reference>
<evidence type="ECO:0000313" key="1">
    <source>
        <dbReference type="EMBL" id="RGT06942.1"/>
    </source>
</evidence>
<name>A0A412MAL6_9FIRM</name>
<dbReference type="Proteomes" id="UP000283630">
    <property type="component" value="Unassembled WGS sequence"/>
</dbReference>
<dbReference type="InterPro" id="IPR024499">
    <property type="entry name" value="Mbeg1-like"/>
</dbReference>
<dbReference type="Pfam" id="PF11187">
    <property type="entry name" value="Mbeg1-like"/>
    <property type="match status" value="1"/>
</dbReference>
<dbReference type="AlphaFoldDB" id="A0A412MAL6"/>
<dbReference type="EMBL" id="QRWH01000019">
    <property type="protein sequence ID" value="RGT06942.1"/>
    <property type="molecule type" value="Genomic_DNA"/>
</dbReference>
<dbReference type="Gene3D" id="3.40.50.1820">
    <property type="entry name" value="alpha/beta hydrolase"/>
    <property type="match status" value="1"/>
</dbReference>
<gene>
    <name evidence="1" type="ORF">DWX53_14200</name>
</gene>
<proteinExistence type="predicted"/>
<protein>
    <submittedName>
        <fullName evidence="1">DUF2974 domain-containing protein</fullName>
    </submittedName>
</protein>
<organism evidence="1 2">
    <name type="scientific">Dorea formicigenerans</name>
    <dbReference type="NCBI Taxonomy" id="39486"/>
    <lineage>
        <taxon>Bacteria</taxon>
        <taxon>Bacillati</taxon>
        <taxon>Bacillota</taxon>
        <taxon>Clostridia</taxon>
        <taxon>Lachnospirales</taxon>
        <taxon>Lachnospiraceae</taxon>
        <taxon>Dorea</taxon>
    </lineage>
</organism>
<dbReference type="SUPFAM" id="SSF53474">
    <property type="entry name" value="alpha/beta-Hydrolases"/>
    <property type="match status" value="1"/>
</dbReference>
<sequence length="469" mass="53769">MGSTTDKDALVASQIAYMNIENDDIKDAVDRYGSATLENIFRVSPSIKKQYINRVYGNKDPKTTKLSEYEQMRFEEAKAFIEEIKNSEYAQWEIVEVKDDNANSGFYGCMIDCGEGQSIFGFRGSESDTTHQLRQDWINADIALFNNILTEQQKAAQNFVKDMNKKYGDNYTTFDFSGHSLGGNLSQHAGITVPANMQNKVGTIYNLDGPGYSDEYLLSHALEIDNMASHVKHYQWSFIGNLLNQMPDEMFQSIRTDDRVYEIYDLEKLTDGALFQKHDTGFVWRWMMEHDTEFFQNGKMDDFAKTVGVVIRKIENEAPGVVRNLAVDGIFLINLFLLAKESENTKEFGKKVCKYFIDTFQNGVHIGMEIWDSIERGISKWAAAGVDFIALFKNPYFRQVNDFKKKAGRITSTYGHLDMESKLISLNNMTETYQNLDHLMKMYKTFLIASADSYREAGKLMLLKEKDIL</sequence>
<evidence type="ECO:0000313" key="2">
    <source>
        <dbReference type="Proteomes" id="UP000283630"/>
    </source>
</evidence>
<comment type="caution">
    <text evidence="1">The sequence shown here is derived from an EMBL/GenBank/DDBJ whole genome shotgun (WGS) entry which is preliminary data.</text>
</comment>
<dbReference type="GeneID" id="42786543"/>
<dbReference type="InterPro" id="IPR029058">
    <property type="entry name" value="AB_hydrolase_fold"/>
</dbReference>